<dbReference type="RefSeq" id="WP_107822641.1">
    <property type="nucleotide sequence ID" value="NZ_OY782574.1"/>
</dbReference>
<dbReference type="InterPro" id="IPR036280">
    <property type="entry name" value="Multihaem_cyt_sf"/>
</dbReference>
<organism evidence="11 12">
    <name type="scientific">Mangrovibacterium marinum</name>
    <dbReference type="NCBI Taxonomy" id="1639118"/>
    <lineage>
        <taxon>Bacteria</taxon>
        <taxon>Pseudomonadati</taxon>
        <taxon>Bacteroidota</taxon>
        <taxon>Bacteroidia</taxon>
        <taxon>Marinilabiliales</taxon>
        <taxon>Prolixibacteraceae</taxon>
        <taxon>Mangrovibacterium</taxon>
    </lineage>
</organism>
<dbReference type="Gene3D" id="3.90.1580.10">
    <property type="entry name" value="paralog of FGE (formylglycine-generating enzyme)"/>
    <property type="match status" value="1"/>
</dbReference>
<dbReference type="Pfam" id="PF03264">
    <property type="entry name" value="Cytochrom_NNT"/>
    <property type="match status" value="1"/>
</dbReference>
<comment type="caution">
    <text evidence="11">The sequence shown here is derived from an EMBL/GenBank/DDBJ whole genome shotgun (WGS) entry which is preliminary data.</text>
</comment>
<keyword evidence="5" id="KW-0249">Electron transport</keyword>
<evidence type="ECO:0000256" key="8">
    <source>
        <dbReference type="SAM" id="Phobius"/>
    </source>
</evidence>
<dbReference type="InterPro" id="IPR051043">
    <property type="entry name" value="Sulfatase_Mod_Factor_Kinase"/>
</dbReference>
<feature type="transmembrane region" description="Helical" evidence="8">
    <location>
        <begin position="7"/>
        <end position="25"/>
    </location>
</feature>
<keyword evidence="8" id="KW-0472">Membrane</keyword>
<gene>
    <name evidence="11" type="ORF">C8N47_11083</name>
</gene>
<dbReference type="Gene3D" id="1.10.3820.10">
    <property type="entry name" value="Di-heme elbow motif domain"/>
    <property type="match status" value="1"/>
</dbReference>
<dbReference type="PANTHER" id="PTHR23150:SF19">
    <property type="entry name" value="FORMYLGLYCINE-GENERATING ENZYME"/>
    <property type="match status" value="1"/>
</dbReference>
<dbReference type="PANTHER" id="PTHR23150">
    <property type="entry name" value="SULFATASE MODIFYING FACTOR 1, 2"/>
    <property type="match status" value="1"/>
</dbReference>
<name>A0A2T5C0R7_9BACT</name>
<keyword evidence="12" id="KW-1185">Reference proteome</keyword>
<sequence>MPGRYKGLALSAILIAVLYLLYTGIRKGDAYTSTNEYCNSCHVHNHNYSSWNKSIHHRNDSVKAGCVDCHLPPRGQGYYQAKIKAGLNDLYAYHFKDHDSIDWLAKSQTDQAQRHVFKNSCIQCHPDLFPQSLSEKGQKGHLKYHLNPTKMHCIECHLHTGHTPDYKSLIRPVKTTSTDTIYQHSHTIKKLANFTETIPNSRLSFTMIAIPGGATTFRENNQQTEINISAFFIGEIEVSWNLYLLFLSETEGQGRNEKSVDGISGATPPWGNPDQGWGMGSRPAITMTHHAATVFCQWLSQKTGKSYRLPTEAEWERAAQMATKDRLITKETANYDTQSTIEPSDVNSDAIGARNLFGNVKEFCADSYTEDRMSYYSKFKNDPVILDSLSAEHVIKGGSFKSDRDELRPTQRESTQTERWLRTDPQMPKSIWWYSDCNDVGFRVVLPYQPE</sequence>
<dbReference type="EMBL" id="QAAD01000010">
    <property type="protein sequence ID" value="PTN08197.1"/>
    <property type="molecule type" value="Genomic_DNA"/>
</dbReference>
<reference evidence="11 12" key="1">
    <citation type="submission" date="2018-04" db="EMBL/GenBank/DDBJ databases">
        <title>Genomic Encyclopedia of Archaeal and Bacterial Type Strains, Phase II (KMG-II): from individual species to whole genera.</title>
        <authorList>
            <person name="Goeker M."/>
        </authorList>
    </citation>
    <scope>NUCLEOTIDE SEQUENCE [LARGE SCALE GENOMIC DNA]</scope>
    <source>
        <strain evidence="11 12">DSM 28823</strain>
    </source>
</reference>
<evidence type="ECO:0000256" key="6">
    <source>
        <dbReference type="ARBA" id="ARBA00023004"/>
    </source>
</evidence>
<dbReference type="InterPro" id="IPR042095">
    <property type="entry name" value="SUMF_sf"/>
</dbReference>
<feature type="domain" description="NapC/NirT cytochrome c N-terminal" evidence="9">
    <location>
        <begin position="8"/>
        <end position="163"/>
    </location>
</feature>
<dbReference type="AlphaFoldDB" id="A0A2T5C0R7"/>
<keyword evidence="4" id="KW-0479">Metal-binding</keyword>
<keyword evidence="3" id="KW-0349">Heme</keyword>
<feature type="region of interest" description="Disordered" evidence="7">
    <location>
        <begin position="256"/>
        <end position="275"/>
    </location>
</feature>
<dbReference type="InterPro" id="IPR038266">
    <property type="entry name" value="NapC/NirT_cytc_sf"/>
</dbReference>
<comment type="subcellular location">
    <subcellularLocation>
        <location evidence="1">Cell envelope</location>
    </subcellularLocation>
</comment>
<dbReference type="SUPFAM" id="SSF56436">
    <property type="entry name" value="C-type lectin-like"/>
    <property type="match status" value="1"/>
</dbReference>
<keyword evidence="2" id="KW-0813">Transport</keyword>
<dbReference type="InterPro" id="IPR016187">
    <property type="entry name" value="CTDL_fold"/>
</dbReference>
<accession>A0A2T5C0R7</accession>
<evidence type="ECO:0000313" key="11">
    <source>
        <dbReference type="EMBL" id="PTN08197.1"/>
    </source>
</evidence>
<evidence type="ECO:0000256" key="7">
    <source>
        <dbReference type="SAM" id="MobiDB-lite"/>
    </source>
</evidence>
<dbReference type="GO" id="GO:0030313">
    <property type="term" value="C:cell envelope"/>
    <property type="evidence" value="ECO:0007669"/>
    <property type="project" value="UniProtKB-SubCell"/>
</dbReference>
<dbReference type="InterPro" id="IPR005126">
    <property type="entry name" value="NapC/NirT_cyt_c_N"/>
</dbReference>
<evidence type="ECO:0000256" key="5">
    <source>
        <dbReference type="ARBA" id="ARBA00022982"/>
    </source>
</evidence>
<dbReference type="Proteomes" id="UP000243525">
    <property type="component" value="Unassembled WGS sequence"/>
</dbReference>
<dbReference type="OrthoDB" id="9768004at2"/>
<proteinExistence type="predicted"/>
<dbReference type="GO" id="GO:0120147">
    <property type="term" value="F:formylglycine-generating oxidase activity"/>
    <property type="evidence" value="ECO:0007669"/>
    <property type="project" value="TreeGrafter"/>
</dbReference>
<keyword evidence="8" id="KW-1133">Transmembrane helix</keyword>
<evidence type="ECO:0000313" key="12">
    <source>
        <dbReference type="Proteomes" id="UP000243525"/>
    </source>
</evidence>
<evidence type="ECO:0000256" key="1">
    <source>
        <dbReference type="ARBA" id="ARBA00004196"/>
    </source>
</evidence>
<keyword evidence="6" id="KW-0408">Iron</keyword>
<feature type="domain" description="Sulfatase-modifying factor enzyme-like" evidence="10">
    <location>
        <begin position="206"/>
        <end position="417"/>
    </location>
</feature>
<dbReference type="Pfam" id="PF03781">
    <property type="entry name" value="FGE-sulfatase"/>
    <property type="match status" value="1"/>
</dbReference>
<dbReference type="SUPFAM" id="SSF48695">
    <property type="entry name" value="Multiheme cytochromes"/>
    <property type="match status" value="1"/>
</dbReference>
<protein>
    <submittedName>
        <fullName evidence="11">Cytochrome c nitrite reductase small subunit</fullName>
    </submittedName>
</protein>
<keyword evidence="8" id="KW-0812">Transmembrane</keyword>
<dbReference type="InterPro" id="IPR005532">
    <property type="entry name" value="SUMF_dom"/>
</dbReference>
<evidence type="ECO:0000259" key="9">
    <source>
        <dbReference type="Pfam" id="PF03264"/>
    </source>
</evidence>
<evidence type="ECO:0000256" key="2">
    <source>
        <dbReference type="ARBA" id="ARBA00022448"/>
    </source>
</evidence>
<evidence type="ECO:0000259" key="10">
    <source>
        <dbReference type="Pfam" id="PF03781"/>
    </source>
</evidence>
<evidence type="ECO:0000256" key="4">
    <source>
        <dbReference type="ARBA" id="ARBA00022723"/>
    </source>
</evidence>
<evidence type="ECO:0000256" key="3">
    <source>
        <dbReference type="ARBA" id="ARBA00022617"/>
    </source>
</evidence>
<dbReference type="GO" id="GO:0046872">
    <property type="term" value="F:metal ion binding"/>
    <property type="evidence" value="ECO:0007669"/>
    <property type="project" value="UniProtKB-KW"/>
</dbReference>